<feature type="compositionally biased region" description="Basic and acidic residues" evidence="1">
    <location>
        <begin position="33"/>
        <end position="48"/>
    </location>
</feature>
<dbReference type="AlphaFoldDB" id="A0AA37SRE2"/>
<reference evidence="3" key="1">
    <citation type="journal article" date="2014" name="Int. J. Syst. Evol. Microbiol.">
        <title>Complete genome sequence of Corynebacterium casei LMG S-19264T (=DSM 44701T), isolated from a smear-ripened cheese.</title>
        <authorList>
            <consortium name="US DOE Joint Genome Institute (JGI-PGF)"/>
            <person name="Walter F."/>
            <person name="Albersmeier A."/>
            <person name="Kalinowski J."/>
            <person name="Ruckert C."/>
        </authorList>
    </citation>
    <scope>NUCLEOTIDE SEQUENCE</scope>
    <source>
        <strain evidence="3">NBRC 108769</strain>
    </source>
</reference>
<dbReference type="Proteomes" id="UP001156666">
    <property type="component" value="Unassembled WGS sequence"/>
</dbReference>
<accession>A0AA37SRE2</accession>
<evidence type="ECO:0000256" key="1">
    <source>
        <dbReference type="SAM" id="MobiDB-lite"/>
    </source>
</evidence>
<proteinExistence type="predicted"/>
<evidence type="ECO:0000313" key="4">
    <source>
        <dbReference type="Proteomes" id="UP001156666"/>
    </source>
</evidence>
<keyword evidence="2" id="KW-0732">Signal</keyword>
<comment type="caution">
    <text evidence="3">The sequence shown here is derived from an EMBL/GenBank/DDBJ whole genome shotgun (WGS) entry which is preliminary data.</text>
</comment>
<sequence>MKKILGVAVLIIFAIMMSSTDVSAQYGKKKKRTEKDSGSRGDEKTEKVEVRTEKGTPIALEKFWFGLNVGNPFISNNIFVMGLGPMAAYKFNNIFSAGLIGDINYTLLWRQNSPNENYFDLSAGVFGRAKFFRAFYAHAEYNITSLDNVSTLEPRTNFPVLLVGGGYSSPSYTAWGYEATLLFDTLGNLGRVTNRIPITYRLGITYNF</sequence>
<gene>
    <name evidence="3" type="ORF">GCM10007940_40870</name>
</gene>
<name>A0AA37SRE2_9BACT</name>
<organism evidence="3 4">
    <name type="scientific">Portibacter lacus</name>
    <dbReference type="NCBI Taxonomy" id="1099794"/>
    <lineage>
        <taxon>Bacteria</taxon>
        <taxon>Pseudomonadati</taxon>
        <taxon>Bacteroidota</taxon>
        <taxon>Saprospiria</taxon>
        <taxon>Saprospirales</taxon>
        <taxon>Haliscomenobacteraceae</taxon>
        <taxon>Portibacter</taxon>
    </lineage>
</organism>
<evidence type="ECO:0000256" key="2">
    <source>
        <dbReference type="SAM" id="SignalP"/>
    </source>
</evidence>
<protein>
    <recommendedName>
        <fullName evidence="5">Outer membrane protein beta-barrel domain-containing protein</fullName>
    </recommendedName>
</protein>
<dbReference type="RefSeq" id="WP_235291832.1">
    <property type="nucleotide sequence ID" value="NZ_BSOH01000027.1"/>
</dbReference>
<feature type="region of interest" description="Disordered" evidence="1">
    <location>
        <begin position="27"/>
        <end position="48"/>
    </location>
</feature>
<feature type="signal peptide" evidence="2">
    <location>
        <begin position="1"/>
        <end position="24"/>
    </location>
</feature>
<keyword evidence="4" id="KW-1185">Reference proteome</keyword>
<evidence type="ECO:0000313" key="3">
    <source>
        <dbReference type="EMBL" id="GLR19471.1"/>
    </source>
</evidence>
<evidence type="ECO:0008006" key="5">
    <source>
        <dbReference type="Google" id="ProtNLM"/>
    </source>
</evidence>
<reference evidence="3" key="2">
    <citation type="submission" date="2023-01" db="EMBL/GenBank/DDBJ databases">
        <title>Draft genome sequence of Portibacter lacus strain NBRC 108769.</title>
        <authorList>
            <person name="Sun Q."/>
            <person name="Mori K."/>
        </authorList>
    </citation>
    <scope>NUCLEOTIDE SEQUENCE</scope>
    <source>
        <strain evidence="3">NBRC 108769</strain>
    </source>
</reference>
<feature type="chain" id="PRO_5041457526" description="Outer membrane protein beta-barrel domain-containing protein" evidence="2">
    <location>
        <begin position="25"/>
        <end position="208"/>
    </location>
</feature>
<dbReference type="EMBL" id="BSOH01000027">
    <property type="protein sequence ID" value="GLR19471.1"/>
    <property type="molecule type" value="Genomic_DNA"/>
</dbReference>